<gene>
    <name evidence="1" type="ORF">DC3_42870</name>
</gene>
<evidence type="ECO:0000313" key="2">
    <source>
        <dbReference type="Proteomes" id="UP000321306"/>
    </source>
</evidence>
<dbReference type="RefSeq" id="WP_146887906.1">
    <property type="nucleotide sequence ID" value="NZ_BJXB01000023.1"/>
</dbReference>
<keyword evidence="2" id="KW-1185">Reference proteome</keyword>
<dbReference type="AlphaFoldDB" id="A0A511N722"/>
<protein>
    <submittedName>
        <fullName evidence="1">Uncharacterized protein</fullName>
    </submittedName>
</protein>
<reference evidence="1 2" key="1">
    <citation type="submission" date="2019-07" db="EMBL/GenBank/DDBJ databases">
        <title>Whole genome shotgun sequence of Deinococcus cellulosilyticus NBRC 106333.</title>
        <authorList>
            <person name="Hosoyama A."/>
            <person name="Uohara A."/>
            <person name="Ohji S."/>
            <person name="Ichikawa N."/>
        </authorList>
    </citation>
    <scope>NUCLEOTIDE SEQUENCE [LARGE SCALE GENOMIC DNA]</scope>
    <source>
        <strain evidence="1 2">NBRC 106333</strain>
    </source>
</reference>
<sequence length="68" mass="7732">MQILAQSNAGILLKVQRTRGKHTIEKYVVCQLQPRDGVTQHTNPITGQQAYRPEDLECSGITEHTWRS</sequence>
<dbReference type="EMBL" id="BJXB01000023">
    <property type="protein sequence ID" value="GEM48652.1"/>
    <property type="molecule type" value="Genomic_DNA"/>
</dbReference>
<accession>A0A511N722</accession>
<name>A0A511N722_DEIC1</name>
<dbReference type="Proteomes" id="UP000321306">
    <property type="component" value="Unassembled WGS sequence"/>
</dbReference>
<proteinExistence type="predicted"/>
<comment type="caution">
    <text evidence="1">The sequence shown here is derived from an EMBL/GenBank/DDBJ whole genome shotgun (WGS) entry which is preliminary data.</text>
</comment>
<organism evidence="1 2">
    <name type="scientific">Deinococcus cellulosilyticus (strain DSM 18568 / NBRC 106333 / KACC 11606 / 5516J-15)</name>
    <dbReference type="NCBI Taxonomy" id="1223518"/>
    <lineage>
        <taxon>Bacteria</taxon>
        <taxon>Thermotogati</taxon>
        <taxon>Deinococcota</taxon>
        <taxon>Deinococci</taxon>
        <taxon>Deinococcales</taxon>
        <taxon>Deinococcaceae</taxon>
        <taxon>Deinococcus</taxon>
    </lineage>
</organism>
<evidence type="ECO:0000313" key="1">
    <source>
        <dbReference type="EMBL" id="GEM48652.1"/>
    </source>
</evidence>